<dbReference type="GO" id="GO:0020037">
    <property type="term" value="F:heme binding"/>
    <property type="evidence" value="ECO:0007669"/>
    <property type="project" value="InterPro"/>
</dbReference>
<dbReference type="PANTHER" id="PTHR24279:SF120">
    <property type="entry name" value="CYTOCHROME P450"/>
    <property type="match status" value="1"/>
</dbReference>
<dbReference type="GO" id="GO:0016705">
    <property type="term" value="F:oxidoreductase activity, acting on paired donors, with incorporation or reduction of molecular oxygen"/>
    <property type="evidence" value="ECO:0007669"/>
    <property type="project" value="InterPro"/>
</dbReference>
<dbReference type="OrthoDB" id="2789670at2759"/>
<reference evidence="9 10" key="1">
    <citation type="submission" date="2018-06" db="EMBL/GenBank/DDBJ databases">
        <title>Comparative genomics reveals the genomic features of Rhizophagus irregularis, R. cerebriforme, R. diaphanum and Gigaspora rosea, and their symbiotic lifestyle signature.</title>
        <authorList>
            <person name="Morin E."/>
            <person name="San Clemente H."/>
            <person name="Chen E.C.H."/>
            <person name="De La Providencia I."/>
            <person name="Hainaut M."/>
            <person name="Kuo A."/>
            <person name="Kohler A."/>
            <person name="Murat C."/>
            <person name="Tang N."/>
            <person name="Roy S."/>
            <person name="Loubradou J."/>
            <person name="Henrissat B."/>
            <person name="Grigoriev I.V."/>
            <person name="Corradi N."/>
            <person name="Roux C."/>
            <person name="Martin F.M."/>
        </authorList>
    </citation>
    <scope>NUCLEOTIDE SEQUENCE [LARGE SCALE GENOMIC DNA]</scope>
    <source>
        <strain evidence="9 10">DAOM 194757</strain>
    </source>
</reference>
<dbReference type="EMBL" id="QKWP01000281">
    <property type="protein sequence ID" value="RIB23037.1"/>
    <property type="molecule type" value="Genomic_DNA"/>
</dbReference>
<dbReference type="GO" id="GO:0005506">
    <property type="term" value="F:iron ion binding"/>
    <property type="evidence" value="ECO:0007669"/>
    <property type="project" value="InterPro"/>
</dbReference>
<comment type="similarity">
    <text evidence="2">Belongs to the cytochrome P450 family.</text>
</comment>
<organism evidence="9 10">
    <name type="scientific">Gigaspora rosea</name>
    <dbReference type="NCBI Taxonomy" id="44941"/>
    <lineage>
        <taxon>Eukaryota</taxon>
        <taxon>Fungi</taxon>
        <taxon>Fungi incertae sedis</taxon>
        <taxon>Mucoromycota</taxon>
        <taxon>Glomeromycotina</taxon>
        <taxon>Glomeromycetes</taxon>
        <taxon>Diversisporales</taxon>
        <taxon>Gigasporaceae</taxon>
        <taxon>Gigaspora</taxon>
    </lineage>
</organism>
<evidence type="ECO:0000256" key="5">
    <source>
        <dbReference type="ARBA" id="ARBA00023002"/>
    </source>
</evidence>
<dbReference type="PANTHER" id="PTHR24279">
    <property type="entry name" value="CYTOCHROME P450"/>
    <property type="match status" value="1"/>
</dbReference>
<evidence type="ECO:0000313" key="9">
    <source>
        <dbReference type="EMBL" id="RIB23037.1"/>
    </source>
</evidence>
<evidence type="ECO:0000256" key="1">
    <source>
        <dbReference type="ARBA" id="ARBA00001971"/>
    </source>
</evidence>
<keyword evidence="10" id="KW-1185">Reference proteome</keyword>
<gene>
    <name evidence="9" type="ORF">C2G38_2172370</name>
</gene>
<dbReference type="InterPro" id="IPR050479">
    <property type="entry name" value="CYP11_CYP27_families"/>
</dbReference>
<keyword evidence="4" id="KW-0479">Metal-binding</keyword>
<keyword evidence="3" id="KW-0349">Heme</keyword>
<dbReference type="Proteomes" id="UP000266673">
    <property type="component" value="Unassembled WGS sequence"/>
</dbReference>
<dbReference type="SUPFAM" id="SSF48264">
    <property type="entry name" value="Cytochrome P450"/>
    <property type="match status" value="1"/>
</dbReference>
<keyword evidence="5" id="KW-0560">Oxidoreductase</keyword>
<evidence type="ECO:0000256" key="4">
    <source>
        <dbReference type="ARBA" id="ARBA00022723"/>
    </source>
</evidence>
<sequence length="283" mass="32286">MRPKKFLAAPAPNAQSVSDTSSTTGKHTNTNVADKPENLGKIISSSNEWSLKTDITKWAHRYACDMISIVITRERSYSMASYYNVHSHIKEKFETVKETLKNQDYLFEILDSMINKRRKKIEEIPSKRDINRINVAKNNVFRPMTDIEIRANLLDSFQDGIDTLLHPIVIELQRCIKNPCEIAGHRFEAGTVIHINTNGRFYKKNESKDMNNKVRHKFSLLIFGGGLRICSGRRLAIIELLSLMVILIGKYDVELVDLNAPLKAKSTATTTCEELPIKIKPRK</sequence>
<dbReference type="InterPro" id="IPR036396">
    <property type="entry name" value="Cyt_P450_sf"/>
</dbReference>
<keyword evidence="6" id="KW-0408">Iron</keyword>
<evidence type="ECO:0000256" key="8">
    <source>
        <dbReference type="SAM" id="MobiDB-lite"/>
    </source>
</evidence>
<evidence type="ECO:0000256" key="6">
    <source>
        <dbReference type="ARBA" id="ARBA00023004"/>
    </source>
</evidence>
<feature type="compositionally biased region" description="Polar residues" evidence="8">
    <location>
        <begin position="13"/>
        <end position="32"/>
    </location>
</feature>
<dbReference type="InterPro" id="IPR001128">
    <property type="entry name" value="Cyt_P450"/>
</dbReference>
<proteinExistence type="inferred from homology"/>
<accession>A0A397VP11</accession>
<protein>
    <submittedName>
        <fullName evidence="9">Cytochrome P450</fullName>
    </submittedName>
</protein>
<dbReference type="GO" id="GO:0004497">
    <property type="term" value="F:monooxygenase activity"/>
    <property type="evidence" value="ECO:0007669"/>
    <property type="project" value="UniProtKB-KW"/>
</dbReference>
<comment type="cofactor">
    <cofactor evidence="1">
        <name>heme</name>
        <dbReference type="ChEBI" id="CHEBI:30413"/>
    </cofactor>
</comment>
<keyword evidence="7" id="KW-0503">Monooxygenase</keyword>
<evidence type="ECO:0000256" key="3">
    <source>
        <dbReference type="ARBA" id="ARBA00022617"/>
    </source>
</evidence>
<dbReference type="Pfam" id="PF00067">
    <property type="entry name" value="p450"/>
    <property type="match status" value="1"/>
</dbReference>
<evidence type="ECO:0000256" key="2">
    <source>
        <dbReference type="ARBA" id="ARBA00010617"/>
    </source>
</evidence>
<name>A0A397VP11_9GLOM</name>
<evidence type="ECO:0000256" key="7">
    <source>
        <dbReference type="ARBA" id="ARBA00023033"/>
    </source>
</evidence>
<comment type="caution">
    <text evidence="9">The sequence shown here is derived from an EMBL/GenBank/DDBJ whole genome shotgun (WGS) entry which is preliminary data.</text>
</comment>
<feature type="region of interest" description="Disordered" evidence="8">
    <location>
        <begin position="1"/>
        <end position="35"/>
    </location>
</feature>
<dbReference type="STRING" id="44941.A0A397VP11"/>
<dbReference type="AlphaFoldDB" id="A0A397VP11"/>
<dbReference type="Gene3D" id="1.10.630.10">
    <property type="entry name" value="Cytochrome P450"/>
    <property type="match status" value="1"/>
</dbReference>
<evidence type="ECO:0000313" key="10">
    <source>
        <dbReference type="Proteomes" id="UP000266673"/>
    </source>
</evidence>